<evidence type="ECO:0000259" key="2">
    <source>
        <dbReference type="Pfam" id="PF26337"/>
    </source>
</evidence>
<accession>A0ABX0HDE1</accession>
<dbReference type="EMBL" id="JAANYN010000012">
    <property type="protein sequence ID" value="NHE59335.1"/>
    <property type="molecule type" value="Genomic_DNA"/>
</dbReference>
<reference evidence="3 4" key="1">
    <citation type="submission" date="2020-03" db="EMBL/GenBank/DDBJ databases">
        <title>Cyclobacterium plantarum sp. nov., a marine bacterium isolated from a coastal-marine wetland.</title>
        <authorList>
            <person name="Sanchez-Porro C."/>
            <person name="Ventosa A."/>
            <person name="Amoozegar M."/>
        </authorList>
    </citation>
    <scope>NUCLEOTIDE SEQUENCE [LARGE SCALE GENOMIC DNA]</scope>
    <source>
        <strain evidence="3 4">GBPx2</strain>
    </source>
</reference>
<organism evidence="3 4">
    <name type="scientific">Cyclobacterium plantarum</name>
    <dbReference type="NCBI Taxonomy" id="2716263"/>
    <lineage>
        <taxon>Bacteria</taxon>
        <taxon>Pseudomonadati</taxon>
        <taxon>Bacteroidota</taxon>
        <taxon>Cytophagia</taxon>
        <taxon>Cytophagales</taxon>
        <taxon>Cyclobacteriaceae</taxon>
        <taxon>Cyclobacterium</taxon>
    </lineage>
</organism>
<protein>
    <submittedName>
        <fullName evidence="3">Glycosyltransferase family 4 protein</fullName>
    </submittedName>
</protein>
<keyword evidence="1" id="KW-0812">Transmembrane</keyword>
<feature type="transmembrane region" description="Helical" evidence="1">
    <location>
        <begin position="65"/>
        <end position="82"/>
    </location>
</feature>
<comment type="caution">
    <text evidence="3">The sequence shown here is derived from an EMBL/GenBank/DDBJ whole genome shotgun (WGS) entry which is preliminary data.</text>
</comment>
<feature type="domain" description="Glucosyltransferase 3-like C-terminal" evidence="2">
    <location>
        <begin position="243"/>
        <end position="327"/>
    </location>
</feature>
<evidence type="ECO:0000313" key="3">
    <source>
        <dbReference type="EMBL" id="NHE59335.1"/>
    </source>
</evidence>
<dbReference type="Gene3D" id="3.40.50.2000">
    <property type="entry name" value="Glycogen Phosphorylase B"/>
    <property type="match status" value="2"/>
</dbReference>
<keyword evidence="4" id="KW-1185">Reference proteome</keyword>
<dbReference type="RefSeq" id="WP_166150620.1">
    <property type="nucleotide sequence ID" value="NZ_JAANYN010000012.1"/>
</dbReference>
<gene>
    <name evidence="3" type="ORF">G9Q97_21195</name>
</gene>
<dbReference type="Pfam" id="PF26337">
    <property type="entry name" value="Gtf3_C"/>
    <property type="match status" value="1"/>
</dbReference>
<proteinExistence type="predicted"/>
<evidence type="ECO:0000313" key="4">
    <source>
        <dbReference type="Proteomes" id="UP000649799"/>
    </source>
</evidence>
<dbReference type="SUPFAM" id="SSF53756">
    <property type="entry name" value="UDP-Glycosyltransferase/glycogen phosphorylase"/>
    <property type="match status" value="1"/>
</dbReference>
<evidence type="ECO:0000256" key="1">
    <source>
        <dbReference type="SAM" id="Phobius"/>
    </source>
</evidence>
<sequence length="366" mass="42836">MNVLILIKTSSILFDERLKKEINSLLQMDVNSITAYVLEDVKSNVFIDKVVFKNLYNFSKLSNNLFFRFFSIFYLLVYKLFFIRDSRYSLVWVHDPIMMFVIPFLSNSKVIWDLHELPPQIVFKNKVLKRIFNYALKKSSKVIVANQSRGELMKTEFSIHDYLVLENYPSNSNHKSLLSYRDDSFENWSHVDFFAYCQSATHPSRSFGSLAQACVDAKMPLLVVGEKNEVFKNVRSSVIGFDEYILVLGKKPSSVLPYYLSKSKFSFVFYTNRNLNNFYCAPNRLYHSLNYGLPVIVGKNPTMATVVERHECGIVVDSFGENSRDIEVAIRRLKEDYKFYKKHAMELKDRFVWESQIDVIRKILMA</sequence>
<keyword evidence="1" id="KW-0472">Membrane</keyword>
<name>A0ABX0HDE1_9BACT</name>
<dbReference type="Proteomes" id="UP000649799">
    <property type="component" value="Unassembled WGS sequence"/>
</dbReference>
<dbReference type="InterPro" id="IPR058592">
    <property type="entry name" value="Gtf3_C"/>
</dbReference>
<keyword evidence="1" id="KW-1133">Transmembrane helix</keyword>